<dbReference type="InterPro" id="IPR013762">
    <property type="entry name" value="Integrase-like_cat_sf"/>
</dbReference>
<evidence type="ECO:0000259" key="2">
    <source>
        <dbReference type="PROSITE" id="PS51898"/>
    </source>
</evidence>
<evidence type="ECO:0000313" key="4">
    <source>
        <dbReference type="Proteomes" id="UP000037747"/>
    </source>
</evidence>
<protein>
    <submittedName>
        <fullName evidence="3">Integrase</fullName>
    </submittedName>
</protein>
<dbReference type="AlphaFoldDB" id="A0A0N0BSG5"/>
<dbReference type="SUPFAM" id="SSF56349">
    <property type="entry name" value="DNA breaking-rejoining enzymes"/>
    <property type="match status" value="1"/>
</dbReference>
<dbReference type="Gene3D" id="1.10.443.10">
    <property type="entry name" value="Intergrase catalytic core"/>
    <property type="match status" value="1"/>
</dbReference>
<dbReference type="InterPro" id="IPR002104">
    <property type="entry name" value="Integrase_catalytic"/>
</dbReference>
<organism evidence="3 4">
    <name type="scientific">Halorubrum tropicale</name>
    <dbReference type="NCBI Taxonomy" id="1765655"/>
    <lineage>
        <taxon>Archaea</taxon>
        <taxon>Methanobacteriati</taxon>
        <taxon>Methanobacteriota</taxon>
        <taxon>Stenosarchaea group</taxon>
        <taxon>Halobacteria</taxon>
        <taxon>Halobacteriales</taxon>
        <taxon>Haloferacaceae</taxon>
        <taxon>Halorubrum</taxon>
    </lineage>
</organism>
<dbReference type="GO" id="GO:0015074">
    <property type="term" value="P:DNA integration"/>
    <property type="evidence" value="ECO:0007669"/>
    <property type="project" value="InterPro"/>
</dbReference>
<dbReference type="GO" id="GO:0006310">
    <property type="term" value="P:DNA recombination"/>
    <property type="evidence" value="ECO:0007669"/>
    <property type="project" value="UniProtKB-KW"/>
</dbReference>
<comment type="caution">
    <text evidence="3">The sequence shown here is derived from an EMBL/GenBank/DDBJ whole genome shotgun (WGS) entry which is preliminary data.</text>
</comment>
<dbReference type="EMBL" id="LIST01000001">
    <property type="protein sequence ID" value="KOX98146.1"/>
    <property type="molecule type" value="Genomic_DNA"/>
</dbReference>
<reference evidence="3 4" key="1">
    <citation type="submission" date="2015-08" db="EMBL/GenBank/DDBJ databases">
        <title>Genomes of Isolates from Cabo Rojo, PR.</title>
        <authorList>
            <person name="Sanchez-Nieves R.L."/>
            <person name="Montalvo-Rodriguez R."/>
        </authorList>
    </citation>
    <scope>NUCLEOTIDE SEQUENCE [LARGE SCALE GENOMIC DNA]</scope>
    <source>
        <strain evidence="3 4">5</strain>
    </source>
</reference>
<dbReference type="STRING" id="1765655.AMR74_04425"/>
<dbReference type="GO" id="GO:0003677">
    <property type="term" value="F:DNA binding"/>
    <property type="evidence" value="ECO:0007669"/>
    <property type="project" value="InterPro"/>
</dbReference>
<dbReference type="CDD" id="cd00397">
    <property type="entry name" value="DNA_BRE_C"/>
    <property type="match status" value="1"/>
</dbReference>
<dbReference type="PROSITE" id="PS51898">
    <property type="entry name" value="TYR_RECOMBINASE"/>
    <property type="match status" value="1"/>
</dbReference>
<dbReference type="InterPro" id="IPR011010">
    <property type="entry name" value="DNA_brk_join_enz"/>
</dbReference>
<name>A0A0N0BSG5_9EURY</name>
<keyword evidence="4" id="KW-1185">Reference proteome</keyword>
<dbReference type="RefSeq" id="WP_053770830.1">
    <property type="nucleotide sequence ID" value="NZ_LIST01000001.1"/>
</dbReference>
<accession>A0A0N0BSG5</accession>
<evidence type="ECO:0000313" key="3">
    <source>
        <dbReference type="EMBL" id="KOX98146.1"/>
    </source>
</evidence>
<gene>
    <name evidence="3" type="ORF">AMR74_04425</name>
</gene>
<sequence length="397" mass="46355">MTYQGDPLDNLPSDVGEEEAILPAPEPIEFPFPLVSKRTKEDLEKFGVNVAEDYRDFKEEVLTWLATYGKNPEKGEGLADTTLKSTHYKLETVFRWLWDYEERYTTELTPAEADRFIRLLNMSDSMIDSSVLHHLKVIKRYFKYHNHTHGTDWEWEPDLDLSQANGEERDYLHRGAFKQLYSAALEYGSVKSYHSVTPEERDRIKTYLARLEGVPKEKIGPEEFKEANSWKVPSLIAVTLDTGLRPIEVGRASVDWVNLESHELNIPKEESTKNEAYWNCTLKNRTVNVLSRWLDERATYEKYQDRDELWLTKKGTRYSSKSCNYLLRRLIEEGNVSIPKNKDVTWYSIRHGVATHWANHVGPHHAKEQLRHKSVTTTMKYLHSDSETRSSAVEQIW</sequence>
<dbReference type="Pfam" id="PF00589">
    <property type="entry name" value="Phage_integrase"/>
    <property type="match status" value="1"/>
</dbReference>
<proteinExistence type="predicted"/>
<evidence type="ECO:0000256" key="1">
    <source>
        <dbReference type="ARBA" id="ARBA00023172"/>
    </source>
</evidence>
<feature type="domain" description="Tyr recombinase" evidence="2">
    <location>
        <begin position="191"/>
        <end position="394"/>
    </location>
</feature>
<keyword evidence="1" id="KW-0233">DNA recombination</keyword>
<dbReference type="OrthoDB" id="330648at2157"/>
<dbReference type="Proteomes" id="UP000037747">
    <property type="component" value="Unassembled WGS sequence"/>
</dbReference>
<dbReference type="PATRIC" id="fig|1705389.3.peg.1197"/>